<dbReference type="EMBL" id="ANJA01001467">
    <property type="protein sequence ID" value="ETO77087.1"/>
    <property type="molecule type" value="Genomic_DNA"/>
</dbReference>
<gene>
    <name evidence="1" type="ORF">F444_07673</name>
</gene>
<dbReference type="AlphaFoldDB" id="A0A081ADX6"/>
<sequence length="30" mass="3313">VPENLYGGETTAMNDDVIGDWEIQSDDESL</sequence>
<proteinExistence type="predicted"/>
<protein>
    <submittedName>
        <fullName evidence="1">Uncharacterized protein</fullName>
    </submittedName>
</protein>
<comment type="caution">
    <text evidence="1">The sequence shown here is derived from an EMBL/GenBank/DDBJ whole genome shotgun (WGS) entry which is preliminary data.</text>
</comment>
<reference evidence="1 2" key="1">
    <citation type="submission" date="2013-11" db="EMBL/GenBank/DDBJ databases">
        <title>The Genome Sequence of Phytophthora parasitica P1976.</title>
        <authorList>
            <consortium name="The Broad Institute Genomics Platform"/>
            <person name="Russ C."/>
            <person name="Tyler B."/>
            <person name="Panabieres F."/>
            <person name="Shan W."/>
            <person name="Tripathy S."/>
            <person name="Grunwald N."/>
            <person name="Machado M."/>
            <person name="Johnson C.S."/>
            <person name="Walker B."/>
            <person name="Young S."/>
            <person name="Zeng Q."/>
            <person name="Gargeya S."/>
            <person name="Fitzgerald M."/>
            <person name="Haas B."/>
            <person name="Abouelleil A."/>
            <person name="Allen A.W."/>
            <person name="Alvarado L."/>
            <person name="Arachchi H.M."/>
            <person name="Berlin A.M."/>
            <person name="Chapman S.B."/>
            <person name="Gainer-Dewar J."/>
            <person name="Goldberg J."/>
            <person name="Griggs A."/>
            <person name="Gujja S."/>
            <person name="Hansen M."/>
            <person name="Howarth C."/>
            <person name="Imamovic A."/>
            <person name="Ireland A."/>
            <person name="Larimer J."/>
            <person name="McCowan C."/>
            <person name="Murphy C."/>
            <person name="Pearson M."/>
            <person name="Poon T.W."/>
            <person name="Priest M."/>
            <person name="Roberts A."/>
            <person name="Saif S."/>
            <person name="Shea T."/>
            <person name="Sisk P."/>
            <person name="Sykes S."/>
            <person name="Wortman J."/>
            <person name="Nusbaum C."/>
            <person name="Birren B."/>
        </authorList>
    </citation>
    <scope>NUCLEOTIDE SEQUENCE [LARGE SCALE GENOMIC DNA]</scope>
    <source>
        <strain evidence="1 2">P1976</strain>
    </source>
</reference>
<feature type="non-terminal residue" evidence="1">
    <location>
        <position position="1"/>
    </location>
</feature>
<accession>A0A081ADX6</accession>
<evidence type="ECO:0000313" key="2">
    <source>
        <dbReference type="Proteomes" id="UP000028582"/>
    </source>
</evidence>
<organism evidence="1 2">
    <name type="scientific">Phytophthora nicotianae P1976</name>
    <dbReference type="NCBI Taxonomy" id="1317066"/>
    <lineage>
        <taxon>Eukaryota</taxon>
        <taxon>Sar</taxon>
        <taxon>Stramenopiles</taxon>
        <taxon>Oomycota</taxon>
        <taxon>Peronosporomycetes</taxon>
        <taxon>Peronosporales</taxon>
        <taxon>Peronosporaceae</taxon>
        <taxon>Phytophthora</taxon>
    </lineage>
</organism>
<name>A0A081ADX6_PHYNI</name>
<evidence type="ECO:0000313" key="1">
    <source>
        <dbReference type="EMBL" id="ETO77087.1"/>
    </source>
</evidence>
<dbReference type="Proteomes" id="UP000028582">
    <property type="component" value="Unassembled WGS sequence"/>
</dbReference>